<proteinExistence type="predicted"/>
<protein>
    <submittedName>
        <fullName evidence="1">Uncharacterized protein</fullName>
    </submittedName>
</protein>
<evidence type="ECO:0000313" key="2">
    <source>
        <dbReference type="Proteomes" id="UP001431783"/>
    </source>
</evidence>
<name>A0AAW1V9L7_9CUCU</name>
<reference evidence="1 2" key="1">
    <citation type="submission" date="2023-03" db="EMBL/GenBank/DDBJ databases">
        <title>Genome insight into feeding habits of ladybird beetles.</title>
        <authorList>
            <person name="Li H.-S."/>
            <person name="Huang Y.-H."/>
            <person name="Pang H."/>
        </authorList>
    </citation>
    <scope>NUCLEOTIDE SEQUENCE [LARGE SCALE GENOMIC DNA]</scope>
    <source>
        <strain evidence="1">SYSU_2023b</strain>
        <tissue evidence="1">Whole body</tissue>
    </source>
</reference>
<sequence length="50" mass="5757">AYTGEDLRTNFRNEDMSSSQGLVFTCPPKHSNWKIALFSHMQMPRDQNIG</sequence>
<accession>A0AAW1V9L7</accession>
<evidence type="ECO:0000313" key="1">
    <source>
        <dbReference type="EMBL" id="KAK9890265.1"/>
    </source>
</evidence>
<dbReference type="AlphaFoldDB" id="A0AAW1V9L7"/>
<dbReference type="EMBL" id="JARQZJ010000125">
    <property type="protein sequence ID" value="KAK9890265.1"/>
    <property type="molecule type" value="Genomic_DNA"/>
</dbReference>
<feature type="non-terminal residue" evidence="1">
    <location>
        <position position="1"/>
    </location>
</feature>
<comment type="caution">
    <text evidence="1">The sequence shown here is derived from an EMBL/GenBank/DDBJ whole genome shotgun (WGS) entry which is preliminary data.</text>
</comment>
<dbReference type="Proteomes" id="UP001431783">
    <property type="component" value="Unassembled WGS sequence"/>
</dbReference>
<keyword evidence="2" id="KW-1185">Reference proteome</keyword>
<organism evidence="1 2">
    <name type="scientific">Henosepilachna vigintioctopunctata</name>
    <dbReference type="NCBI Taxonomy" id="420089"/>
    <lineage>
        <taxon>Eukaryota</taxon>
        <taxon>Metazoa</taxon>
        <taxon>Ecdysozoa</taxon>
        <taxon>Arthropoda</taxon>
        <taxon>Hexapoda</taxon>
        <taxon>Insecta</taxon>
        <taxon>Pterygota</taxon>
        <taxon>Neoptera</taxon>
        <taxon>Endopterygota</taxon>
        <taxon>Coleoptera</taxon>
        <taxon>Polyphaga</taxon>
        <taxon>Cucujiformia</taxon>
        <taxon>Coccinelloidea</taxon>
        <taxon>Coccinellidae</taxon>
        <taxon>Epilachninae</taxon>
        <taxon>Epilachnini</taxon>
        <taxon>Henosepilachna</taxon>
    </lineage>
</organism>
<gene>
    <name evidence="1" type="ORF">WA026_010375</name>
</gene>